<dbReference type="EC" id="2.7.13.3" evidence="2"/>
<dbReference type="Pfam" id="PF02518">
    <property type="entry name" value="HATPase_c"/>
    <property type="match status" value="1"/>
</dbReference>
<evidence type="ECO:0000256" key="6">
    <source>
        <dbReference type="SAM" id="Coils"/>
    </source>
</evidence>
<dbReference type="SUPFAM" id="SSF55781">
    <property type="entry name" value="GAF domain-like"/>
    <property type="match status" value="1"/>
</dbReference>
<sequence>MITPKKHNNEEERLRDLESYSIIDSLPESDYDNLTRIASQICNTPISLVSLLDDKRQWFKSHHGLETSQTPKDYAFCAHAINDSNNIFIVEDARKDERFHDNPLVTGDPNIVFYAGVPLISENGYPLGTLCVIDNKPKTLTKDQILSLDALSKQVMNLLRLRKNKRLLEQSLKALEEKNKELEQFTYIASHDLQEPINTVISLIDMLEDQPNNTLSDLEKKNFKYIHNASYRMKELVNALLDYGKLGQKPELKKIDCNLLVNEVLQDLDALVKKSKANIIIEKLPVIYAFEVELRLLFQNLISNAIKFSKPDVAPIVNIFSEEKESNYKFTVKDNGIGIDEKFKQKIFLIFQKLHQNNKYPGTGIGLAHCKKIIELHNGTIVVNSQLNLGSSFQFTISKNLT</sequence>
<dbReference type="SMART" id="SM00065">
    <property type="entry name" value="GAF"/>
    <property type="match status" value="1"/>
</dbReference>
<dbReference type="InterPro" id="IPR005467">
    <property type="entry name" value="His_kinase_dom"/>
</dbReference>
<dbReference type="PANTHER" id="PTHR43304:SF1">
    <property type="entry name" value="PAC DOMAIN-CONTAINING PROTEIN"/>
    <property type="match status" value="1"/>
</dbReference>
<dbReference type="Proteomes" id="UP000187506">
    <property type="component" value="Chromosome"/>
</dbReference>
<proteinExistence type="predicted"/>
<comment type="catalytic activity">
    <reaction evidence="1">
        <text>ATP + protein L-histidine = ADP + protein N-phospho-L-histidine.</text>
        <dbReference type="EC" id="2.7.13.3"/>
    </reaction>
</comment>
<evidence type="ECO:0000256" key="5">
    <source>
        <dbReference type="ARBA" id="ARBA00022777"/>
    </source>
</evidence>
<dbReference type="PROSITE" id="PS50109">
    <property type="entry name" value="HIS_KIN"/>
    <property type="match status" value="1"/>
</dbReference>
<feature type="domain" description="Histidine kinase" evidence="7">
    <location>
        <begin position="188"/>
        <end position="401"/>
    </location>
</feature>
<evidence type="ECO:0000256" key="3">
    <source>
        <dbReference type="ARBA" id="ARBA00022553"/>
    </source>
</evidence>
<dbReference type="InterPro" id="IPR036097">
    <property type="entry name" value="HisK_dim/P_sf"/>
</dbReference>
<dbReference type="InterPro" id="IPR036890">
    <property type="entry name" value="HATPase_C_sf"/>
</dbReference>
<dbReference type="KEGG" id="lvn:BWR22_05400"/>
<dbReference type="SUPFAM" id="SSF55874">
    <property type="entry name" value="ATPase domain of HSP90 chaperone/DNA topoisomerase II/histidine kinase"/>
    <property type="match status" value="1"/>
</dbReference>
<gene>
    <name evidence="8" type="ORF">BWR22_05400</name>
</gene>
<dbReference type="Pfam" id="PF01590">
    <property type="entry name" value="GAF"/>
    <property type="match status" value="1"/>
</dbReference>
<dbReference type="PRINTS" id="PR00344">
    <property type="entry name" value="BCTRLSENSOR"/>
</dbReference>
<dbReference type="Gene3D" id="3.30.565.10">
    <property type="entry name" value="Histidine kinase-like ATPase, C-terminal domain"/>
    <property type="match status" value="1"/>
</dbReference>
<dbReference type="EMBL" id="CP019352">
    <property type="protein sequence ID" value="APX99767.1"/>
    <property type="molecule type" value="Genomic_DNA"/>
</dbReference>
<dbReference type="SUPFAM" id="SSF47384">
    <property type="entry name" value="Homodimeric domain of signal transducing histidine kinase"/>
    <property type="match status" value="1"/>
</dbReference>
<keyword evidence="9" id="KW-1185">Reference proteome</keyword>
<name>A0AAC9PWH6_9FLAO</name>
<accession>A0AAC9PWH6</accession>
<dbReference type="InterPro" id="IPR003018">
    <property type="entry name" value="GAF"/>
</dbReference>
<dbReference type="RefSeq" id="WP_076732394.1">
    <property type="nucleotide sequence ID" value="NZ_CP019352.1"/>
</dbReference>
<dbReference type="GO" id="GO:0000155">
    <property type="term" value="F:phosphorelay sensor kinase activity"/>
    <property type="evidence" value="ECO:0007669"/>
    <property type="project" value="InterPro"/>
</dbReference>
<evidence type="ECO:0000313" key="8">
    <source>
        <dbReference type="EMBL" id="APX99767.1"/>
    </source>
</evidence>
<evidence type="ECO:0000256" key="1">
    <source>
        <dbReference type="ARBA" id="ARBA00000085"/>
    </source>
</evidence>
<evidence type="ECO:0000256" key="4">
    <source>
        <dbReference type="ARBA" id="ARBA00022679"/>
    </source>
</evidence>
<dbReference type="InterPro" id="IPR004358">
    <property type="entry name" value="Sig_transdc_His_kin-like_C"/>
</dbReference>
<evidence type="ECO:0000256" key="2">
    <source>
        <dbReference type="ARBA" id="ARBA00012438"/>
    </source>
</evidence>
<dbReference type="InterPro" id="IPR052162">
    <property type="entry name" value="Sensor_kinase/Photoreceptor"/>
</dbReference>
<organism evidence="8 9">
    <name type="scientific">Lacinutrix venerupis</name>
    <dbReference type="NCBI Taxonomy" id="1486034"/>
    <lineage>
        <taxon>Bacteria</taxon>
        <taxon>Pseudomonadati</taxon>
        <taxon>Bacteroidota</taxon>
        <taxon>Flavobacteriia</taxon>
        <taxon>Flavobacteriales</taxon>
        <taxon>Flavobacteriaceae</taxon>
        <taxon>Lacinutrix</taxon>
    </lineage>
</organism>
<feature type="coiled-coil region" evidence="6">
    <location>
        <begin position="158"/>
        <end position="185"/>
    </location>
</feature>
<dbReference type="CDD" id="cd00082">
    <property type="entry name" value="HisKA"/>
    <property type="match status" value="1"/>
</dbReference>
<keyword evidence="6" id="KW-0175">Coiled coil</keyword>
<keyword evidence="3" id="KW-0597">Phosphoprotein</keyword>
<reference evidence="8 9" key="1">
    <citation type="submission" date="2017-01" db="EMBL/GenBank/DDBJ databases">
        <title>Complete genome of Lacinutrix venerupis DOK2-8 isolated from seawater in Dokdo.</title>
        <authorList>
            <person name="Chi W.-J."/>
            <person name="Kim J.H."/>
        </authorList>
    </citation>
    <scope>NUCLEOTIDE SEQUENCE [LARGE SCALE GENOMIC DNA]</scope>
    <source>
        <strain evidence="8 9">DOK2-8</strain>
    </source>
</reference>
<dbReference type="Gene3D" id="1.10.287.130">
    <property type="match status" value="1"/>
</dbReference>
<dbReference type="SMART" id="SM00387">
    <property type="entry name" value="HATPase_c"/>
    <property type="match status" value="1"/>
</dbReference>
<dbReference type="FunFam" id="3.30.565.10:FF:000006">
    <property type="entry name" value="Sensor histidine kinase WalK"/>
    <property type="match status" value="1"/>
</dbReference>
<keyword evidence="4" id="KW-0808">Transferase</keyword>
<dbReference type="PANTHER" id="PTHR43304">
    <property type="entry name" value="PHYTOCHROME-LIKE PROTEIN CPH1"/>
    <property type="match status" value="1"/>
</dbReference>
<dbReference type="InterPro" id="IPR003594">
    <property type="entry name" value="HATPase_dom"/>
</dbReference>
<dbReference type="InterPro" id="IPR003661">
    <property type="entry name" value="HisK_dim/P_dom"/>
</dbReference>
<dbReference type="AlphaFoldDB" id="A0AAC9PWH6"/>
<dbReference type="Pfam" id="PF00512">
    <property type="entry name" value="HisKA"/>
    <property type="match status" value="1"/>
</dbReference>
<evidence type="ECO:0000259" key="7">
    <source>
        <dbReference type="PROSITE" id="PS50109"/>
    </source>
</evidence>
<evidence type="ECO:0000313" key="9">
    <source>
        <dbReference type="Proteomes" id="UP000187506"/>
    </source>
</evidence>
<keyword evidence="5" id="KW-0418">Kinase</keyword>
<dbReference type="SMART" id="SM00388">
    <property type="entry name" value="HisKA"/>
    <property type="match status" value="1"/>
</dbReference>
<dbReference type="InterPro" id="IPR029016">
    <property type="entry name" value="GAF-like_dom_sf"/>
</dbReference>
<dbReference type="Gene3D" id="3.30.450.40">
    <property type="match status" value="1"/>
</dbReference>
<protein>
    <recommendedName>
        <fullName evidence="2">histidine kinase</fullName>
        <ecNumber evidence="2">2.7.13.3</ecNumber>
    </recommendedName>
</protein>